<evidence type="ECO:0000313" key="5">
    <source>
        <dbReference type="Proteomes" id="UP001642484"/>
    </source>
</evidence>
<accession>A0ABP0SCX9</accession>
<organism evidence="4 5">
    <name type="scientific">Durusdinium trenchii</name>
    <dbReference type="NCBI Taxonomy" id="1381693"/>
    <lineage>
        <taxon>Eukaryota</taxon>
        <taxon>Sar</taxon>
        <taxon>Alveolata</taxon>
        <taxon>Dinophyceae</taxon>
        <taxon>Suessiales</taxon>
        <taxon>Symbiodiniaceae</taxon>
        <taxon>Durusdinium</taxon>
    </lineage>
</organism>
<feature type="region of interest" description="Disordered" evidence="2">
    <location>
        <begin position="369"/>
        <end position="388"/>
    </location>
</feature>
<dbReference type="InterPro" id="IPR011641">
    <property type="entry name" value="Tyr-kin_ephrin_A/B_rcpt-like"/>
</dbReference>
<keyword evidence="5" id="KW-1185">Reference proteome</keyword>
<dbReference type="SUPFAM" id="SSF57184">
    <property type="entry name" value="Growth factor receptor domain"/>
    <property type="match status" value="1"/>
</dbReference>
<dbReference type="PANTHER" id="PTHR46967">
    <property type="entry name" value="INSULIN-LIKE GROWTH FACTOR BINDING PROTEIN,N-TERMINAL"/>
    <property type="match status" value="1"/>
</dbReference>
<name>A0ABP0SCX9_9DINO</name>
<evidence type="ECO:0000256" key="1">
    <source>
        <dbReference type="SAM" id="Coils"/>
    </source>
</evidence>
<dbReference type="PANTHER" id="PTHR46967:SF2">
    <property type="entry name" value="SUSHI, VON WILLEBRAND FACTOR TYPE A, EGF AND PENTRAXIN DOMAIN-CONTAINING PROTEIN 1-LIKE"/>
    <property type="match status" value="1"/>
</dbReference>
<keyword evidence="1" id="KW-0175">Coiled coil</keyword>
<evidence type="ECO:0000313" key="4">
    <source>
        <dbReference type="EMBL" id="CAK9110199.1"/>
    </source>
</evidence>
<comment type="caution">
    <text evidence="4">The sequence shown here is derived from an EMBL/GenBank/DDBJ whole genome shotgun (WGS) entry which is preliminary data.</text>
</comment>
<dbReference type="Pfam" id="PF07699">
    <property type="entry name" value="Ephrin_rec_like"/>
    <property type="match status" value="1"/>
</dbReference>
<feature type="coiled-coil region" evidence="1">
    <location>
        <begin position="139"/>
        <end position="169"/>
    </location>
</feature>
<feature type="region of interest" description="Disordered" evidence="2">
    <location>
        <begin position="52"/>
        <end position="114"/>
    </location>
</feature>
<gene>
    <name evidence="4" type="ORF">CCMP2556_LOCUS51239</name>
</gene>
<dbReference type="EMBL" id="CAXAMN010027350">
    <property type="protein sequence ID" value="CAK9110199.1"/>
    <property type="molecule type" value="Genomic_DNA"/>
</dbReference>
<dbReference type="InterPro" id="IPR009030">
    <property type="entry name" value="Growth_fac_rcpt_cys_sf"/>
</dbReference>
<dbReference type="SMART" id="SM01411">
    <property type="entry name" value="Ephrin_rec_like"/>
    <property type="match status" value="2"/>
</dbReference>
<evidence type="ECO:0000256" key="2">
    <source>
        <dbReference type="SAM" id="MobiDB-lite"/>
    </source>
</evidence>
<proteinExistence type="predicted"/>
<feature type="compositionally biased region" description="Basic and acidic residues" evidence="2">
    <location>
        <begin position="411"/>
        <end position="423"/>
    </location>
</feature>
<evidence type="ECO:0000259" key="3">
    <source>
        <dbReference type="Pfam" id="PF07699"/>
    </source>
</evidence>
<reference evidence="4 5" key="1">
    <citation type="submission" date="2024-02" db="EMBL/GenBank/DDBJ databases">
        <authorList>
            <person name="Chen Y."/>
            <person name="Shah S."/>
            <person name="Dougan E. K."/>
            <person name="Thang M."/>
            <person name="Chan C."/>
        </authorList>
    </citation>
    <scope>NUCLEOTIDE SEQUENCE [LARGE SCALE GENOMIC DNA]</scope>
</reference>
<protein>
    <recommendedName>
        <fullName evidence="3">Tyrosine-protein kinase ephrin type A/B receptor-like domain-containing protein</fullName>
    </recommendedName>
</protein>
<dbReference type="Proteomes" id="UP001642484">
    <property type="component" value="Unassembled WGS sequence"/>
</dbReference>
<feature type="compositionally biased region" description="Basic and acidic residues" evidence="2">
    <location>
        <begin position="56"/>
        <end position="71"/>
    </location>
</feature>
<sequence length="1174" mass="129999">MVEPLRGKLALIKGSEFSAAAEMNARDFDQKTDARGYKLEITEKEMRAKQYQCEARANKEQESKETERELWQTKSENAQMKAKLRHGQAYTERDQESNCDGRGLPTYRPNEEEGPRLRNDVKYYEDEARRLRGSRDEMYERYEEALESYTEEYEEAQEQEALNTELRKQLSADGLPDFLAVELFFKDPREVENWNAMAQTMRKGLCLSPAYGVVKKNLVYAQKLKELIAELDRMQQKEQPAYNTFIPPPFRAPMSPDEAEDLCHRWVNKGAPPVYLICASYVALVGNGDSDVAARSGESSAAGAVKVEKDVEMEQPKGPAKEQKDKIDEEIMKGVKNVPQSKITDDDEDDEGVDLKFIDQIVALSAANKNNQQAEAHTPSFDEDGVDYDRDSLTPEIEEEIVEMEAILKSTVERPMSDDKVIEDVEVEPTEQELRRGRADNEEHDPDEPRSFDPDVGLPNAEHGIVSAESSPWADSLCKQQGAAPEQVEEKKRAKSSIMVRKCVNAIYNAVNRKRKKGATNPRVHATTAGTPAVVAAQGSGPWGRVLGLPHGEKIKLTMNYTKGSLKVHDIKEWLCVHETELDMGILGDAAMNFVETSMETKAGSNHFTLQQGACAQAEDAGSSSPTEIDGNFIESSARAGCLDSQYILHAALVRRILEAYDNLSLSAASPWPTMAFKEEGPDADPDGYKELSGSRPLSFEALVIALAKQIRRQAEAAQMQGLPLEFYSSYDVDWWKPWNYFDQLSAVDTSLLKRCNETQLYSDVQMRATLAWTGDTGGIQIVNGKAIGVCPDEYTWRSPACRSNSSRCIVYFTGGNGWGVDIIMQQAIAWNMPTAIAVAKDWSSFSALPLAVKSTFYWWVPDPTFLDLAPIEIIFPAYDRNAYAAGDFRTNPSDLEIAKGTSKDLFTLAPRVENFLVNMEIDMTTLNNILLEQKTTGDSWENVTCKWLQNNEATWSSWLPDDTTCFAGFGLVDIESGEFVMDRAIKEGKRCQACPSGTYSKQLVDTMGVTYICEQCPVGTSQASGASLTCDPCDKGSYQDELGSQSCKRCPLNNYNDQEGAAQCTVCPSGSGTLGLGSSIFTDCGCVEGRIDVSTTEGRGDQGRAGELGRAQGVVGFSGVVSAAVLSSQLVCLTYILVCCMCEQHAIRGVCFAVWHWSSRLKVWGGSVPASLR</sequence>
<dbReference type="Gene3D" id="2.10.50.10">
    <property type="entry name" value="Tumor Necrosis Factor Receptor, subunit A, domain 2"/>
    <property type="match status" value="2"/>
</dbReference>
<feature type="domain" description="Tyrosine-protein kinase ephrin type A/B receptor-like" evidence="3">
    <location>
        <begin position="1025"/>
        <end position="1062"/>
    </location>
</feature>
<dbReference type="SUPFAM" id="SSF53850">
    <property type="entry name" value="Periplasmic binding protein-like II"/>
    <property type="match status" value="1"/>
</dbReference>
<feature type="region of interest" description="Disordered" evidence="2">
    <location>
        <begin position="410"/>
        <end position="495"/>
    </location>
</feature>
<feature type="compositionally biased region" description="Basic and acidic residues" evidence="2">
    <location>
        <begin position="432"/>
        <end position="453"/>
    </location>
</feature>